<dbReference type="EMBL" id="QRNN01000031">
    <property type="protein sequence ID" value="RHK48224.1"/>
    <property type="molecule type" value="Genomic_DNA"/>
</dbReference>
<dbReference type="InterPro" id="IPR004919">
    <property type="entry name" value="GmrSD_N"/>
</dbReference>
<name>A0AA92V6B2_9BACT</name>
<protein>
    <submittedName>
        <fullName evidence="2">DUF262 domain-containing protein</fullName>
    </submittedName>
</protein>
<organism evidence="2 3">
    <name type="scientific">Segatella copri</name>
    <dbReference type="NCBI Taxonomy" id="165179"/>
    <lineage>
        <taxon>Bacteria</taxon>
        <taxon>Pseudomonadati</taxon>
        <taxon>Bacteroidota</taxon>
        <taxon>Bacteroidia</taxon>
        <taxon>Bacteroidales</taxon>
        <taxon>Prevotellaceae</taxon>
        <taxon>Segatella</taxon>
    </lineage>
</organism>
<comment type="caution">
    <text evidence="2">The sequence shown here is derived from an EMBL/GenBank/DDBJ whole genome shotgun (WGS) entry which is preliminary data.</text>
</comment>
<accession>A0AA92V6B2</accession>
<dbReference type="PANTHER" id="PTHR39639">
    <property type="entry name" value="CHROMOSOME 16, WHOLE GENOME SHOTGUN SEQUENCE"/>
    <property type="match status" value="1"/>
</dbReference>
<feature type="domain" description="GmrSD restriction endonucleases N-terminal" evidence="1">
    <location>
        <begin position="56"/>
        <end position="194"/>
    </location>
</feature>
<gene>
    <name evidence="2" type="ORF">DW064_08750</name>
</gene>
<evidence type="ECO:0000313" key="2">
    <source>
        <dbReference type="EMBL" id="RHK48224.1"/>
    </source>
</evidence>
<dbReference type="AlphaFoldDB" id="A0AA92V6B2"/>
<dbReference type="Pfam" id="PF03235">
    <property type="entry name" value="GmrSD_N"/>
    <property type="match status" value="1"/>
</dbReference>
<evidence type="ECO:0000259" key="1">
    <source>
        <dbReference type="Pfam" id="PF03235"/>
    </source>
</evidence>
<dbReference type="Proteomes" id="UP000284562">
    <property type="component" value="Unassembled WGS sequence"/>
</dbReference>
<evidence type="ECO:0000313" key="3">
    <source>
        <dbReference type="Proteomes" id="UP000284562"/>
    </source>
</evidence>
<dbReference type="PANTHER" id="PTHR39639:SF1">
    <property type="entry name" value="DUF262 DOMAIN-CONTAINING PROTEIN"/>
    <property type="match status" value="1"/>
</dbReference>
<reference evidence="2 3" key="1">
    <citation type="submission" date="2018-08" db="EMBL/GenBank/DDBJ databases">
        <title>A genome reference for cultivated species of the human gut microbiota.</title>
        <authorList>
            <person name="Zou Y."/>
            <person name="Xue W."/>
            <person name="Luo G."/>
        </authorList>
    </citation>
    <scope>NUCLEOTIDE SEQUENCE [LARGE SCALE GENOMIC DNA]</scope>
    <source>
        <strain evidence="2 3">AF43-2</strain>
    </source>
</reference>
<proteinExistence type="predicted"/>
<sequence length="379" mass="43773">MPIEAKDVASDNDVVEQENLLGDGSIEETITKPFDPNSIDVDIATVNLGLLIDQLKNDEIDLTPDFQRASDIWSPTKKSRLIESVLLGLPLPSFYFSEDRYSQKLSVIDGLQRLCAIKDFVIFKTLKLENLQFLHTFEGKGYDDLGRPEIRRINALKITMNTLRKTTPNEVKFIIFQRVNTAGEPLKPQEMRHALNQGPAALFIKKLAENEYFRKATNYSIQSLRMEDRDFANRFVAFYIGYKCYSGELDNFMNTQMGRLNQMTADERNKIYMAFDKSMKCCYQIFQEDAFRKRLDIYDRRKPISKSVFDSLSVNIAWLTDDERNELVKSAPQVKAEFIKLCHEDKFMKAVTTGTGKKYSVVARFSTVKEMLFDIINKQ</sequence>